<evidence type="ECO:0000313" key="3">
    <source>
        <dbReference type="EMBL" id="KAL3888024.1"/>
    </source>
</evidence>
<protein>
    <submittedName>
        <fullName evidence="3">Uncharacterized protein</fullName>
    </submittedName>
</protein>
<name>A0ABD3XP51_SINWO</name>
<organism evidence="3 4">
    <name type="scientific">Sinanodonta woodiana</name>
    <name type="common">Chinese pond mussel</name>
    <name type="synonym">Anodonta woodiana</name>
    <dbReference type="NCBI Taxonomy" id="1069815"/>
    <lineage>
        <taxon>Eukaryota</taxon>
        <taxon>Metazoa</taxon>
        <taxon>Spiralia</taxon>
        <taxon>Lophotrochozoa</taxon>
        <taxon>Mollusca</taxon>
        <taxon>Bivalvia</taxon>
        <taxon>Autobranchia</taxon>
        <taxon>Heteroconchia</taxon>
        <taxon>Palaeoheterodonta</taxon>
        <taxon>Unionida</taxon>
        <taxon>Unionoidea</taxon>
        <taxon>Unionidae</taxon>
        <taxon>Unioninae</taxon>
        <taxon>Sinanodonta</taxon>
    </lineage>
</organism>
<feature type="compositionally biased region" description="Low complexity" evidence="2">
    <location>
        <begin position="20"/>
        <end position="30"/>
    </location>
</feature>
<comment type="caution">
    <text evidence="3">The sequence shown here is derived from an EMBL/GenBank/DDBJ whole genome shotgun (WGS) entry which is preliminary data.</text>
</comment>
<evidence type="ECO:0000313" key="4">
    <source>
        <dbReference type="Proteomes" id="UP001634394"/>
    </source>
</evidence>
<feature type="coiled-coil region" evidence="1">
    <location>
        <begin position="144"/>
        <end position="502"/>
    </location>
</feature>
<dbReference type="AlphaFoldDB" id="A0ABD3XP51"/>
<dbReference type="Proteomes" id="UP001634394">
    <property type="component" value="Unassembled WGS sequence"/>
</dbReference>
<keyword evidence="4" id="KW-1185">Reference proteome</keyword>
<accession>A0ABD3XP51</accession>
<evidence type="ECO:0000256" key="2">
    <source>
        <dbReference type="SAM" id="MobiDB-lite"/>
    </source>
</evidence>
<keyword evidence="1" id="KW-0175">Coiled coil</keyword>
<dbReference type="EMBL" id="JBJQND010000001">
    <property type="protein sequence ID" value="KAL3888024.1"/>
    <property type="molecule type" value="Genomic_DNA"/>
</dbReference>
<reference evidence="3 4" key="1">
    <citation type="submission" date="2024-11" db="EMBL/GenBank/DDBJ databases">
        <title>Chromosome-level genome assembly of the freshwater bivalve Anodonta woodiana.</title>
        <authorList>
            <person name="Chen X."/>
        </authorList>
    </citation>
    <scope>NUCLEOTIDE SEQUENCE [LARGE SCALE GENOMIC DNA]</scope>
    <source>
        <strain evidence="3">MN2024</strain>
        <tissue evidence="3">Gills</tissue>
    </source>
</reference>
<evidence type="ECO:0000256" key="1">
    <source>
        <dbReference type="SAM" id="Coils"/>
    </source>
</evidence>
<feature type="compositionally biased region" description="Low complexity" evidence="2">
    <location>
        <begin position="37"/>
        <end position="51"/>
    </location>
</feature>
<sequence>MTSRISEPIGVQGPDVLEWSRSLRSRSPSPAKHTATRSRSPSPRLRPNSSRHNSVHRGVYLTEVPRAIRSSSPPRMATSPLLRTRSAAVRKSTGGIAASLGGNAGKLSKSVALDNIEAEYIKNLQQQIYFLELEEQARKATDMHPQMTNEAERMLSKLRQLQSEMDSMTLEMRRKDDSLDFVENEKGKLVERLKDEEDARVRDKRMLMDEIIQLKKNIVGLEGRLSEKDGQMLQARDELEKSGTALRNAEVKITSIKNQLEQRVEQHKMTQIALDEKRSELLSVETQLKSLEEKYYNSTVNLQDKVTSDLREEIRVLRQRLKEAELSAEQERHLRAKVSDDSSKIVRENAVLNQQVIDLEKQLERERNLREENEARHSTGVSNMLQLKDKEKEARFELEYMKEKLQKEQEKCLELQEAVTRKDSISKSQEHELSTALKKMNELTNMQDSCEKENIQLRRDKSLLVDHVADLQKKLDLKNEEVVQLRSRISSLEARLQDFEELKSLETNIQSQKWGEFERLAENMRTLSSSMARPQSRYLQH</sequence>
<gene>
    <name evidence="3" type="ORF">ACJMK2_000407</name>
</gene>
<feature type="region of interest" description="Disordered" evidence="2">
    <location>
        <begin position="1"/>
        <end position="57"/>
    </location>
</feature>
<proteinExistence type="predicted"/>